<dbReference type="GO" id="GO:0006535">
    <property type="term" value="P:cysteine biosynthetic process from serine"/>
    <property type="evidence" value="ECO:0007669"/>
    <property type="project" value="InterPro"/>
</dbReference>
<name>A0A5B9WDB5_9BACT</name>
<feature type="modified residue" description="N6-(pyridoxal phosphate)lysine" evidence="13">
    <location>
        <position position="54"/>
    </location>
</feature>
<feature type="binding site" evidence="12">
    <location>
        <position position="282"/>
    </location>
    <ligand>
        <name>pyridoxal 5'-phosphate</name>
        <dbReference type="ChEBI" id="CHEBI:597326"/>
    </ligand>
</feature>
<keyword evidence="7 12" id="KW-0663">Pyridoxal phosphate</keyword>
<dbReference type="EMBL" id="CP042997">
    <property type="protein sequence ID" value="QEH37941.1"/>
    <property type="molecule type" value="Genomic_DNA"/>
</dbReference>
<keyword evidence="6 15" id="KW-0808">Transferase</keyword>
<dbReference type="InterPro" id="IPR005859">
    <property type="entry name" value="CysK"/>
</dbReference>
<comment type="similarity">
    <text evidence="2">Belongs to the cysteine synthase/cystathionine beta-synthase family.</text>
</comment>
<evidence type="ECO:0000256" key="9">
    <source>
        <dbReference type="ARBA" id="ARBA00030296"/>
    </source>
</evidence>
<feature type="domain" description="Tryptophan synthase beta chain-like PALP" evidence="14">
    <location>
        <begin position="17"/>
        <end position="310"/>
    </location>
</feature>
<dbReference type="CDD" id="cd01561">
    <property type="entry name" value="CBS_like"/>
    <property type="match status" value="1"/>
</dbReference>
<dbReference type="OrthoDB" id="9808024at2"/>
<dbReference type="RefSeq" id="WP_148597442.1">
    <property type="nucleotide sequence ID" value="NZ_CP042997.1"/>
</dbReference>
<proteinExistence type="inferred from homology"/>
<dbReference type="EC" id="2.5.1.47" evidence="3"/>
<evidence type="ECO:0000256" key="11">
    <source>
        <dbReference type="ARBA" id="ARBA00047931"/>
    </source>
</evidence>
<evidence type="ECO:0000256" key="7">
    <source>
        <dbReference type="ARBA" id="ARBA00022898"/>
    </source>
</evidence>
<dbReference type="Pfam" id="PF00291">
    <property type="entry name" value="PALP"/>
    <property type="match status" value="1"/>
</dbReference>
<evidence type="ECO:0000256" key="3">
    <source>
        <dbReference type="ARBA" id="ARBA00012681"/>
    </source>
</evidence>
<evidence type="ECO:0000256" key="8">
    <source>
        <dbReference type="ARBA" id="ARBA00023192"/>
    </source>
</evidence>
<dbReference type="NCBIfam" id="TIGR01139">
    <property type="entry name" value="cysK"/>
    <property type="match status" value="1"/>
</dbReference>
<evidence type="ECO:0000259" key="14">
    <source>
        <dbReference type="Pfam" id="PF00291"/>
    </source>
</evidence>
<evidence type="ECO:0000313" key="16">
    <source>
        <dbReference type="Proteomes" id="UP000324233"/>
    </source>
</evidence>
<evidence type="ECO:0000256" key="1">
    <source>
        <dbReference type="ARBA" id="ARBA00001933"/>
    </source>
</evidence>
<accession>A0A5B9WDB5</accession>
<dbReference type="FunFam" id="3.40.50.1100:FF:000118">
    <property type="entry name" value="Related to CYS4-cystathionine beta-synthase"/>
    <property type="match status" value="1"/>
</dbReference>
<feature type="binding site" evidence="12">
    <location>
        <position position="84"/>
    </location>
    <ligand>
        <name>pyridoxal 5'-phosphate</name>
        <dbReference type="ChEBI" id="CHEBI:597326"/>
    </ligand>
</feature>
<dbReference type="Gene3D" id="3.40.50.1100">
    <property type="match status" value="2"/>
</dbReference>
<evidence type="ECO:0000256" key="13">
    <source>
        <dbReference type="PIRSR" id="PIRSR605856-51"/>
    </source>
</evidence>
<dbReference type="KEGG" id="agv:OJF2_65370"/>
<evidence type="ECO:0000256" key="12">
    <source>
        <dbReference type="PIRSR" id="PIRSR605856-50"/>
    </source>
</evidence>
<evidence type="ECO:0000313" key="15">
    <source>
        <dbReference type="EMBL" id="QEH37941.1"/>
    </source>
</evidence>
<dbReference type="PANTHER" id="PTHR10314">
    <property type="entry name" value="CYSTATHIONINE BETA-SYNTHASE"/>
    <property type="match status" value="1"/>
</dbReference>
<feature type="binding site" evidence="12">
    <location>
        <begin position="188"/>
        <end position="192"/>
    </location>
    <ligand>
        <name>pyridoxal 5'-phosphate</name>
        <dbReference type="ChEBI" id="CHEBI:597326"/>
    </ligand>
</feature>
<dbReference type="AlphaFoldDB" id="A0A5B9WDB5"/>
<dbReference type="InterPro" id="IPR036052">
    <property type="entry name" value="TrpB-like_PALP_sf"/>
</dbReference>
<dbReference type="InterPro" id="IPR005856">
    <property type="entry name" value="Cys_synth"/>
</dbReference>
<protein>
    <recommendedName>
        <fullName evidence="4">Cysteine synthase</fullName>
        <ecNumber evidence="3">2.5.1.47</ecNumber>
    </recommendedName>
    <alternativeName>
        <fullName evidence="9">O-acetylserine (thiol)-lyase</fullName>
    </alternativeName>
    <alternativeName>
        <fullName evidence="10">O-acetylserine sulfhydrylase</fullName>
    </alternativeName>
</protein>
<dbReference type="Proteomes" id="UP000324233">
    <property type="component" value="Chromosome"/>
</dbReference>
<dbReference type="FunFam" id="3.40.50.1100:FF:000002">
    <property type="entry name" value="Cysteine synthase"/>
    <property type="match status" value="1"/>
</dbReference>
<dbReference type="InterPro" id="IPR050214">
    <property type="entry name" value="Cys_Synth/Cystath_Beta-Synth"/>
</dbReference>
<evidence type="ECO:0000256" key="4">
    <source>
        <dbReference type="ARBA" id="ARBA00019371"/>
    </source>
</evidence>
<reference evidence="15 16" key="1">
    <citation type="submission" date="2019-08" db="EMBL/GenBank/DDBJ databases">
        <title>Deep-cultivation of Planctomycetes and their phenomic and genomic characterization uncovers novel biology.</title>
        <authorList>
            <person name="Wiegand S."/>
            <person name="Jogler M."/>
            <person name="Boedeker C."/>
            <person name="Pinto D."/>
            <person name="Vollmers J."/>
            <person name="Rivas-Marin E."/>
            <person name="Kohn T."/>
            <person name="Peeters S.H."/>
            <person name="Heuer A."/>
            <person name="Rast P."/>
            <person name="Oberbeckmann S."/>
            <person name="Bunk B."/>
            <person name="Jeske O."/>
            <person name="Meyerdierks A."/>
            <person name="Storesund J.E."/>
            <person name="Kallscheuer N."/>
            <person name="Luecker S."/>
            <person name="Lage O.M."/>
            <person name="Pohl T."/>
            <person name="Merkel B.J."/>
            <person name="Hornburger P."/>
            <person name="Mueller R.-W."/>
            <person name="Bruemmer F."/>
            <person name="Labrenz M."/>
            <person name="Spormann A.M."/>
            <person name="Op den Camp H."/>
            <person name="Overmann J."/>
            <person name="Amann R."/>
            <person name="Jetten M.S.M."/>
            <person name="Mascher T."/>
            <person name="Medema M.H."/>
            <person name="Devos D.P."/>
            <person name="Kaster A.-K."/>
            <person name="Ovreas L."/>
            <person name="Rohde M."/>
            <person name="Galperin M.Y."/>
            <person name="Jogler C."/>
        </authorList>
    </citation>
    <scope>NUCLEOTIDE SEQUENCE [LARGE SCALE GENOMIC DNA]</scope>
    <source>
        <strain evidence="15 16">OJF2</strain>
    </source>
</reference>
<comment type="catalytic activity">
    <reaction evidence="11">
        <text>O-acetyl-L-serine + hydrogen sulfide = L-cysteine + acetate</text>
        <dbReference type="Rhea" id="RHEA:14829"/>
        <dbReference type="ChEBI" id="CHEBI:29919"/>
        <dbReference type="ChEBI" id="CHEBI:30089"/>
        <dbReference type="ChEBI" id="CHEBI:35235"/>
        <dbReference type="ChEBI" id="CHEBI:58340"/>
        <dbReference type="EC" id="2.5.1.47"/>
    </reaction>
</comment>
<dbReference type="GO" id="GO:0004124">
    <property type="term" value="F:cysteine synthase activity"/>
    <property type="evidence" value="ECO:0007669"/>
    <property type="project" value="UniProtKB-EC"/>
</dbReference>
<evidence type="ECO:0000256" key="2">
    <source>
        <dbReference type="ARBA" id="ARBA00007103"/>
    </source>
</evidence>
<gene>
    <name evidence="15" type="primary">cysK1</name>
    <name evidence="15" type="ORF">OJF2_65370</name>
</gene>
<dbReference type="InterPro" id="IPR001926">
    <property type="entry name" value="TrpB-like_PALP"/>
</dbReference>
<dbReference type="SUPFAM" id="SSF53686">
    <property type="entry name" value="Tryptophan synthase beta subunit-like PLP-dependent enzymes"/>
    <property type="match status" value="1"/>
</dbReference>
<keyword evidence="5" id="KW-0028">Amino-acid biosynthesis</keyword>
<comment type="cofactor">
    <cofactor evidence="1 12">
        <name>pyridoxal 5'-phosphate</name>
        <dbReference type="ChEBI" id="CHEBI:597326"/>
    </cofactor>
</comment>
<organism evidence="15 16">
    <name type="scientific">Aquisphaera giovannonii</name>
    <dbReference type="NCBI Taxonomy" id="406548"/>
    <lineage>
        <taxon>Bacteria</taxon>
        <taxon>Pseudomonadati</taxon>
        <taxon>Planctomycetota</taxon>
        <taxon>Planctomycetia</taxon>
        <taxon>Isosphaerales</taxon>
        <taxon>Isosphaeraceae</taxon>
        <taxon>Aquisphaera</taxon>
    </lineage>
</organism>
<sequence>MAQDDAVASRGRIFDDITQTIGNTPLIRLRNVTDGARAQVVAKLESANPLWSVKDRIAVAMIDDGEKAGKITKDTVIVEPTSGNTGIGLAFTCAARGYRLVVTMPESMSLERRRLIKAFGAEIVLTPAAEGMPGAVRKAEEVLRNTPNAFMPQQFKNPANPEIHRRTTAEEIWRDTDGKVDILVAGVGTGGTITGCGEVLKARKPGLQVVAVEPLNSPVINQARHKEPLRPGQHKIQGIGAGFIPDVLNLEVIDQVVTVRDDEAFEMTRRLAKEEGMLCGISCGAATAGAVAVARKPENEGKLIVVVLPDLGERYLSTPLFPE</sequence>
<evidence type="ECO:0000256" key="5">
    <source>
        <dbReference type="ARBA" id="ARBA00022605"/>
    </source>
</evidence>
<dbReference type="NCBIfam" id="TIGR01136">
    <property type="entry name" value="cysKM"/>
    <property type="match status" value="1"/>
</dbReference>
<keyword evidence="16" id="KW-1185">Reference proteome</keyword>
<keyword evidence="8" id="KW-0198">Cysteine biosynthesis</keyword>
<evidence type="ECO:0000256" key="6">
    <source>
        <dbReference type="ARBA" id="ARBA00022679"/>
    </source>
</evidence>
<evidence type="ECO:0000256" key="10">
    <source>
        <dbReference type="ARBA" id="ARBA00033075"/>
    </source>
</evidence>